<comment type="similarity">
    <text evidence="2">Belongs to the WD repeat NOL10/ENP2 family.</text>
</comment>
<reference evidence="7 8" key="1">
    <citation type="submission" date="2019-07" db="EMBL/GenBank/DDBJ databases">
        <title>De Novo Assembly of kiwifruit Actinidia rufa.</title>
        <authorList>
            <person name="Sugita-Konishi S."/>
            <person name="Sato K."/>
            <person name="Mori E."/>
            <person name="Abe Y."/>
            <person name="Kisaki G."/>
            <person name="Hamano K."/>
            <person name="Suezawa K."/>
            <person name="Otani M."/>
            <person name="Fukuda T."/>
            <person name="Manabe T."/>
            <person name="Gomi K."/>
            <person name="Tabuchi M."/>
            <person name="Akimitsu K."/>
            <person name="Kataoka I."/>
        </authorList>
    </citation>
    <scope>NUCLEOTIDE SEQUENCE [LARGE SCALE GENOMIC DNA]</scope>
    <source>
        <strain evidence="8">cv. Fuchu</strain>
    </source>
</reference>
<comment type="subcellular location">
    <subcellularLocation>
        <location evidence="1">Nucleus</location>
        <location evidence="1">Nucleolus</location>
    </subcellularLocation>
</comment>
<keyword evidence="3" id="KW-0539">Nucleus</keyword>
<dbReference type="InterPro" id="IPR056551">
    <property type="entry name" value="Beta-prop_NOL10_N"/>
</dbReference>
<dbReference type="InterPro" id="IPR036322">
    <property type="entry name" value="WD40_repeat_dom_sf"/>
</dbReference>
<gene>
    <name evidence="7" type="ORF">Acr_03g0014320</name>
</gene>
<dbReference type="PANTHER" id="PTHR14927">
    <property type="entry name" value="NUCLEOLAR PROTEIN 10"/>
    <property type="match status" value="1"/>
</dbReference>
<feature type="region of interest" description="Disordered" evidence="4">
    <location>
        <begin position="350"/>
        <end position="395"/>
    </location>
</feature>
<dbReference type="AlphaFoldDB" id="A0A7J0EDU7"/>
<dbReference type="EMBL" id="BJWL01000003">
    <property type="protein sequence ID" value="GFY84658.1"/>
    <property type="molecule type" value="Genomic_DNA"/>
</dbReference>
<keyword evidence="8" id="KW-1185">Reference proteome</keyword>
<dbReference type="OrthoDB" id="273340at2759"/>
<sequence>MQWQFHKGSCNNLSISAVCEESTSAHDQRKPVCKVQRIFLYVRMTLAEGRILYCSKLHGLVACGGEDGAVECFDMRVRSSVGRLNAVAPAGDIDQEVTAVEFDGDGDYLMAVGSSAGKVLIYDLRSSRPIRVKDHMYGSPILNIKWHRTLNSEQPKLITTDNHIVRIWDPETGEGMTSIEPTAGTINDICVFDGSGLMLLALDCSQIPSYFVPALGPAPKWCSYLENLTAQALADPFAYDTYIERRKQEKLEAERASRITIKRKLPKVNRVLAARLLEDEDVETEKKDDNGADTKKTSKKKKGLSSDVLKDERFTEMFENKDFEVDEFSSEYLALHPMAAKKQPSLLEEHFEPVMEDEDQSQSHSDASTASQSSEEDRTDDKRKSKSKSRVPRLYEVKDERHADAFWNRVSLAKEDALPLGERVAALTNEQQGSRTSNSVKLGPGGSREISFVSRNSAKYKEDDEDEDGRRGKRREVPDRSGFRGRGRGGGGRGRGRGRGRGEGRGRGGSRGRSRGGRR</sequence>
<evidence type="ECO:0000256" key="2">
    <source>
        <dbReference type="ARBA" id="ARBA00005264"/>
    </source>
</evidence>
<evidence type="ECO:0000256" key="3">
    <source>
        <dbReference type="ARBA" id="ARBA00023242"/>
    </source>
</evidence>
<dbReference type="Proteomes" id="UP000585474">
    <property type="component" value="Unassembled WGS sequence"/>
</dbReference>
<feature type="region of interest" description="Disordered" evidence="4">
    <location>
        <begin position="282"/>
        <end position="306"/>
    </location>
</feature>
<feature type="compositionally biased region" description="Polar residues" evidence="4">
    <location>
        <begin position="428"/>
        <end position="440"/>
    </location>
</feature>
<dbReference type="GO" id="GO:0000462">
    <property type="term" value="P:maturation of SSU-rRNA from tricistronic rRNA transcript (SSU-rRNA, 5.8S rRNA, LSU-rRNA)"/>
    <property type="evidence" value="ECO:0007669"/>
    <property type="project" value="TreeGrafter"/>
</dbReference>
<feature type="domain" description="NUC153" evidence="5">
    <location>
        <begin position="311"/>
        <end position="338"/>
    </location>
</feature>
<organism evidence="7 8">
    <name type="scientific">Actinidia rufa</name>
    <dbReference type="NCBI Taxonomy" id="165716"/>
    <lineage>
        <taxon>Eukaryota</taxon>
        <taxon>Viridiplantae</taxon>
        <taxon>Streptophyta</taxon>
        <taxon>Embryophyta</taxon>
        <taxon>Tracheophyta</taxon>
        <taxon>Spermatophyta</taxon>
        <taxon>Magnoliopsida</taxon>
        <taxon>eudicotyledons</taxon>
        <taxon>Gunneridae</taxon>
        <taxon>Pentapetalae</taxon>
        <taxon>asterids</taxon>
        <taxon>Ericales</taxon>
        <taxon>Actinidiaceae</taxon>
        <taxon>Actinidia</taxon>
    </lineage>
</organism>
<dbReference type="Gene3D" id="2.130.10.10">
    <property type="entry name" value="YVTN repeat-like/Quinoprotein amine dehydrogenase"/>
    <property type="match status" value="1"/>
</dbReference>
<feature type="compositionally biased region" description="Basic and acidic residues" evidence="4">
    <location>
        <begin position="284"/>
        <end position="296"/>
    </location>
</feature>
<protein>
    <submittedName>
        <fullName evidence="7">Embryo sac development arrest 7</fullName>
    </submittedName>
</protein>
<feature type="compositionally biased region" description="Basic residues" evidence="4">
    <location>
        <begin position="508"/>
        <end position="519"/>
    </location>
</feature>
<dbReference type="GO" id="GO:0032040">
    <property type="term" value="C:small-subunit processome"/>
    <property type="evidence" value="ECO:0007669"/>
    <property type="project" value="TreeGrafter"/>
</dbReference>
<comment type="caution">
    <text evidence="7">The sequence shown here is derived from an EMBL/GenBank/DDBJ whole genome shotgun (WGS) entry which is preliminary data.</text>
</comment>
<dbReference type="InterPro" id="IPR012580">
    <property type="entry name" value="NUC153"/>
</dbReference>
<evidence type="ECO:0000256" key="1">
    <source>
        <dbReference type="ARBA" id="ARBA00004604"/>
    </source>
</evidence>
<feature type="domain" description="Nucleolar protein 10-like N-terminal" evidence="6">
    <location>
        <begin position="56"/>
        <end position="230"/>
    </location>
</feature>
<dbReference type="PANTHER" id="PTHR14927:SF0">
    <property type="entry name" value="NUCLEOLAR PROTEIN 10"/>
    <property type="match status" value="1"/>
</dbReference>
<dbReference type="Pfam" id="PF08159">
    <property type="entry name" value="NUC153"/>
    <property type="match status" value="1"/>
</dbReference>
<evidence type="ECO:0000313" key="8">
    <source>
        <dbReference type="Proteomes" id="UP000585474"/>
    </source>
</evidence>
<feature type="region of interest" description="Disordered" evidence="4">
    <location>
        <begin position="424"/>
        <end position="519"/>
    </location>
</feature>
<dbReference type="SUPFAM" id="SSF50978">
    <property type="entry name" value="WD40 repeat-like"/>
    <property type="match status" value="1"/>
</dbReference>
<accession>A0A7J0EDU7</accession>
<feature type="compositionally biased region" description="Low complexity" evidence="4">
    <location>
        <begin position="362"/>
        <end position="373"/>
    </location>
</feature>
<evidence type="ECO:0000259" key="6">
    <source>
        <dbReference type="Pfam" id="PF23098"/>
    </source>
</evidence>
<evidence type="ECO:0000313" key="7">
    <source>
        <dbReference type="EMBL" id="GFY84658.1"/>
    </source>
</evidence>
<dbReference type="InterPro" id="IPR040382">
    <property type="entry name" value="NOL10/Enp2"/>
</dbReference>
<dbReference type="GO" id="GO:0030686">
    <property type="term" value="C:90S preribosome"/>
    <property type="evidence" value="ECO:0007669"/>
    <property type="project" value="TreeGrafter"/>
</dbReference>
<evidence type="ECO:0000256" key="4">
    <source>
        <dbReference type="SAM" id="MobiDB-lite"/>
    </source>
</evidence>
<name>A0A7J0EDU7_9ERIC</name>
<dbReference type="InterPro" id="IPR015943">
    <property type="entry name" value="WD40/YVTN_repeat-like_dom_sf"/>
</dbReference>
<dbReference type="Pfam" id="PF23098">
    <property type="entry name" value="Beta-prop_NOL10_N"/>
    <property type="match status" value="1"/>
</dbReference>
<proteinExistence type="inferred from homology"/>
<evidence type="ECO:0000259" key="5">
    <source>
        <dbReference type="Pfam" id="PF08159"/>
    </source>
</evidence>